<reference evidence="3" key="1">
    <citation type="submission" date="2018-08" db="EMBL/GenBank/DDBJ databases">
        <authorList>
            <person name="Chevrot R."/>
        </authorList>
    </citation>
    <scope>NUCLEOTIDE SEQUENCE [LARGE SCALE GENOMIC DNA]</scope>
</reference>
<dbReference type="PANTHER" id="PTHR36836:SF1">
    <property type="entry name" value="COLANIC ACID BIOSYNTHESIS PROTEIN WCAK"/>
    <property type="match status" value="1"/>
</dbReference>
<evidence type="ECO:0000259" key="1">
    <source>
        <dbReference type="Pfam" id="PF04230"/>
    </source>
</evidence>
<dbReference type="Proteomes" id="UP000304148">
    <property type="component" value="Chromosome"/>
</dbReference>
<sequence>MRKILYLGWIGYNNFGDEWMWSMFQNMSQEYLEPNKYEIIPSLPGVDVNDLTPYDTVVLGGGSLLIPGYVDIMYHAAKKNKTTIIWGSGHDRLSRLMINDDRSLSPEPAADSAEYRTMLQEVISNAAYCGIRGPWTHDYLSNNGVQMDRVSISGDPAMLTPLPSLENAGEKQAGERWIGLNWGTSYNRIYGRNESVVEDQLAYAAQRWIREGYKIYIYVVWGPDREAAKRLQQKIGFPDHVVFDQEIHSLDSYLKLVQRFNFTVNLKLHANVLSAAAGIPFICLGYRFKSYDFVHSMNLPSIIIPTHAAHMETALIETASYIQENRASLVSHMQKLRERVKLQLVTPFADKLL</sequence>
<proteinExistence type="predicted"/>
<protein>
    <recommendedName>
        <fullName evidence="1">Polysaccharide pyruvyl transferase domain-containing protein</fullName>
    </recommendedName>
</protein>
<dbReference type="Pfam" id="PF04230">
    <property type="entry name" value="PS_pyruv_trans"/>
    <property type="match status" value="1"/>
</dbReference>
<organism evidence="2 3">
    <name type="scientific">Paenibacillus alvei</name>
    <name type="common">Bacillus alvei</name>
    <dbReference type="NCBI Taxonomy" id="44250"/>
    <lineage>
        <taxon>Bacteria</taxon>
        <taxon>Bacillati</taxon>
        <taxon>Bacillota</taxon>
        <taxon>Bacilli</taxon>
        <taxon>Bacillales</taxon>
        <taxon>Paenibacillaceae</taxon>
        <taxon>Paenibacillus</taxon>
    </lineage>
</organism>
<dbReference type="InterPro" id="IPR007345">
    <property type="entry name" value="Polysacch_pyruvyl_Trfase"/>
</dbReference>
<dbReference type="EMBL" id="LS992241">
    <property type="protein sequence ID" value="SYX83556.1"/>
    <property type="molecule type" value="Genomic_DNA"/>
</dbReference>
<dbReference type="RefSeq" id="WP_138185626.1">
    <property type="nucleotide sequence ID" value="NZ_LS992241.1"/>
</dbReference>
<accession>A0A383RB83</accession>
<feature type="domain" description="Polysaccharide pyruvyl transferase" evidence="1">
    <location>
        <begin position="14"/>
        <end position="286"/>
    </location>
</feature>
<gene>
    <name evidence="2" type="ORF">PBLR_11978</name>
</gene>
<evidence type="ECO:0000313" key="2">
    <source>
        <dbReference type="EMBL" id="SYX83556.1"/>
    </source>
</evidence>
<dbReference type="AlphaFoldDB" id="A0A383RB83"/>
<dbReference type="PANTHER" id="PTHR36836">
    <property type="entry name" value="COLANIC ACID BIOSYNTHESIS PROTEIN WCAK"/>
    <property type="match status" value="1"/>
</dbReference>
<evidence type="ECO:0000313" key="3">
    <source>
        <dbReference type="Proteomes" id="UP000304148"/>
    </source>
</evidence>
<name>A0A383RB83_PAEAL</name>